<dbReference type="InterPro" id="IPR028098">
    <property type="entry name" value="Glyco_trans_4-like_N"/>
</dbReference>
<proteinExistence type="predicted"/>
<sequence>MKKIFVDAERLRDLNSGLGQFCLHLGKELVEQRPADADLTFLVPGEHNGIFGDQAHYRPVSWSDRFYLSGNYNIWHCTHQDSPYLPVAGRTKLILTIHDLNFLERADYNDAKKARRLAALQRSINRTSALTAISEYTASVVRQHLKVPENIPFRVIYNGNSAADQEGNFSERGSSLTLTRLRNEPYFLFLGVIHPKKNVHTLLPMLEAFPDWALVLAGNDSHPYAKHIMAEAERLGVANRLIMPGAVEEATKHWLYENCGAFLFPSLSEGFGLPVVEAMTYGKPVFLSDRTSLPEIGGREAYYWDTFEPEAMAEVLFNGLSDFKQNPFRAERLRKRAAQFSWEQAAQDYWALYQEVMQGM</sequence>
<protein>
    <submittedName>
        <fullName evidence="4">Uncharacterized protein</fullName>
    </submittedName>
</protein>
<dbReference type="Pfam" id="PF13439">
    <property type="entry name" value="Glyco_transf_4"/>
    <property type="match status" value="1"/>
</dbReference>
<comment type="caution">
    <text evidence="4">The sequence shown here is derived from an EMBL/GenBank/DDBJ whole genome shotgun (WGS) entry which is preliminary data.</text>
</comment>
<feature type="domain" description="Glycosyl transferase family 1" evidence="2">
    <location>
        <begin position="183"/>
        <end position="336"/>
    </location>
</feature>
<dbReference type="Gene3D" id="3.40.50.2000">
    <property type="entry name" value="Glycogen Phosphorylase B"/>
    <property type="match status" value="2"/>
</dbReference>
<evidence type="ECO:0000313" key="4">
    <source>
        <dbReference type="EMBL" id="GAA4416843.1"/>
    </source>
</evidence>
<keyword evidence="5" id="KW-1185">Reference proteome</keyword>
<dbReference type="Proteomes" id="UP001500936">
    <property type="component" value="Unassembled WGS sequence"/>
</dbReference>
<accession>A0ABP8KU91</accession>
<dbReference type="InterPro" id="IPR001296">
    <property type="entry name" value="Glyco_trans_1"/>
</dbReference>
<keyword evidence="1" id="KW-0808">Transferase</keyword>
<dbReference type="CDD" id="cd03809">
    <property type="entry name" value="GT4_MtfB-like"/>
    <property type="match status" value="1"/>
</dbReference>
<dbReference type="SUPFAM" id="SSF53756">
    <property type="entry name" value="UDP-Glycosyltransferase/glycogen phosphorylase"/>
    <property type="match status" value="1"/>
</dbReference>
<evidence type="ECO:0000256" key="1">
    <source>
        <dbReference type="ARBA" id="ARBA00022679"/>
    </source>
</evidence>
<dbReference type="Pfam" id="PF00534">
    <property type="entry name" value="Glycos_transf_1"/>
    <property type="match status" value="1"/>
</dbReference>
<name>A0ABP8KU91_9BACT</name>
<dbReference type="PANTHER" id="PTHR46401:SF2">
    <property type="entry name" value="GLYCOSYLTRANSFERASE WBBK-RELATED"/>
    <property type="match status" value="1"/>
</dbReference>
<dbReference type="EMBL" id="BAABHB010000014">
    <property type="protein sequence ID" value="GAA4416843.1"/>
    <property type="molecule type" value="Genomic_DNA"/>
</dbReference>
<gene>
    <name evidence="4" type="ORF">GCM10023187_48690</name>
</gene>
<organism evidence="4 5">
    <name type="scientific">Nibrella viscosa</name>
    <dbReference type="NCBI Taxonomy" id="1084524"/>
    <lineage>
        <taxon>Bacteria</taxon>
        <taxon>Pseudomonadati</taxon>
        <taxon>Bacteroidota</taxon>
        <taxon>Cytophagia</taxon>
        <taxon>Cytophagales</taxon>
        <taxon>Spirosomataceae</taxon>
        <taxon>Nibrella</taxon>
    </lineage>
</organism>
<evidence type="ECO:0000313" key="5">
    <source>
        <dbReference type="Proteomes" id="UP001500936"/>
    </source>
</evidence>
<reference evidence="5" key="1">
    <citation type="journal article" date="2019" name="Int. J. Syst. Evol. Microbiol.">
        <title>The Global Catalogue of Microorganisms (GCM) 10K type strain sequencing project: providing services to taxonomists for standard genome sequencing and annotation.</title>
        <authorList>
            <consortium name="The Broad Institute Genomics Platform"/>
            <consortium name="The Broad Institute Genome Sequencing Center for Infectious Disease"/>
            <person name="Wu L."/>
            <person name="Ma J."/>
        </authorList>
    </citation>
    <scope>NUCLEOTIDE SEQUENCE [LARGE SCALE GENOMIC DNA]</scope>
    <source>
        <strain evidence="5">JCM 17925</strain>
    </source>
</reference>
<evidence type="ECO:0000259" key="2">
    <source>
        <dbReference type="Pfam" id="PF00534"/>
    </source>
</evidence>
<dbReference type="RefSeq" id="WP_345270658.1">
    <property type="nucleotide sequence ID" value="NZ_BAABHB010000014.1"/>
</dbReference>
<evidence type="ECO:0000259" key="3">
    <source>
        <dbReference type="Pfam" id="PF13439"/>
    </source>
</evidence>
<dbReference type="PANTHER" id="PTHR46401">
    <property type="entry name" value="GLYCOSYLTRANSFERASE WBBK-RELATED"/>
    <property type="match status" value="1"/>
</dbReference>
<feature type="domain" description="Glycosyltransferase subfamily 4-like N-terminal" evidence="3">
    <location>
        <begin position="64"/>
        <end position="159"/>
    </location>
</feature>